<dbReference type="Gene3D" id="3.40.50.300">
    <property type="entry name" value="P-loop containing nucleotide triphosphate hydrolases"/>
    <property type="match status" value="2"/>
</dbReference>
<dbReference type="SUPFAM" id="SSF52540">
    <property type="entry name" value="P-loop containing nucleoside triphosphate hydrolases"/>
    <property type="match status" value="1"/>
</dbReference>
<accession>A0A9N8WT69</accession>
<keyword evidence="3 5" id="KW-0347">Helicase</keyword>
<dbReference type="Proteomes" id="UP000789706">
    <property type="component" value="Unassembled WGS sequence"/>
</dbReference>
<protein>
    <submittedName>
        <fullName evidence="7">7239_t:CDS:1</fullName>
    </submittedName>
</protein>
<dbReference type="PANTHER" id="PTHR21529:SF4">
    <property type="entry name" value="TPR AND ANKYRIN REPEAT-CONTAINING PROTEIN 1"/>
    <property type="match status" value="1"/>
</dbReference>
<gene>
    <name evidence="7" type="ORF">DEBURN_LOCUS4264</name>
</gene>
<dbReference type="GO" id="GO:0005524">
    <property type="term" value="F:ATP binding"/>
    <property type="evidence" value="ECO:0007669"/>
    <property type="project" value="UniProtKB-UniRule"/>
</dbReference>
<keyword evidence="1 5" id="KW-0547">Nucleotide-binding</keyword>
<evidence type="ECO:0000256" key="1">
    <source>
        <dbReference type="ARBA" id="ARBA00022741"/>
    </source>
</evidence>
<organism evidence="7 8">
    <name type="scientific">Diversispora eburnea</name>
    <dbReference type="NCBI Taxonomy" id="1213867"/>
    <lineage>
        <taxon>Eukaryota</taxon>
        <taxon>Fungi</taxon>
        <taxon>Fungi incertae sedis</taxon>
        <taxon>Mucoromycota</taxon>
        <taxon>Glomeromycotina</taxon>
        <taxon>Glomeromycetes</taxon>
        <taxon>Diversisporales</taxon>
        <taxon>Diversisporaceae</taxon>
        <taxon>Diversispora</taxon>
    </lineage>
</organism>
<name>A0A9N8WT69_9GLOM</name>
<feature type="domain" description="UvrD-like helicase ATP-binding" evidence="6">
    <location>
        <begin position="548"/>
        <end position="929"/>
    </location>
</feature>
<keyword evidence="2 5" id="KW-0378">Hydrolase</keyword>
<dbReference type="InterPro" id="IPR027417">
    <property type="entry name" value="P-loop_NTPase"/>
</dbReference>
<reference evidence="7" key="1">
    <citation type="submission" date="2021-06" db="EMBL/GenBank/DDBJ databases">
        <authorList>
            <person name="Kallberg Y."/>
            <person name="Tangrot J."/>
            <person name="Rosling A."/>
        </authorList>
    </citation>
    <scope>NUCLEOTIDE SEQUENCE</scope>
    <source>
        <strain evidence="7">AZ414A</strain>
    </source>
</reference>
<evidence type="ECO:0000313" key="7">
    <source>
        <dbReference type="EMBL" id="CAG8492712.1"/>
    </source>
</evidence>
<dbReference type="GO" id="GO:0004386">
    <property type="term" value="F:helicase activity"/>
    <property type="evidence" value="ECO:0007669"/>
    <property type="project" value="UniProtKB-UniRule"/>
</dbReference>
<dbReference type="PROSITE" id="PS51198">
    <property type="entry name" value="UVRD_HELICASE_ATP_BIND"/>
    <property type="match status" value="1"/>
</dbReference>
<keyword evidence="4 5" id="KW-0067">ATP-binding</keyword>
<keyword evidence="8" id="KW-1185">Reference proteome</keyword>
<evidence type="ECO:0000256" key="2">
    <source>
        <dbReference type="ARBA" id="ARBA00022801"/>
    </source>
</evidence>
<dbReference type="EMBL" id="CAJVPK010000314">
    <property type="protein sequence ID" value="CAG8492712.1"/>
    <property type="molecule type" value="Genomic_DNA"/>
</dbReference>
<evidence type="ECO:0000259" key="6">
    <source>
        <dbReference type="PROSITE" id="PS51198"/>
    </source>
</evidence>
<dbReference type="InterPro" id="IPR039904">
    <property type="entry name" value="TRANK1"/>
</dbReference>
<proteinExistence type="predicted"/>
<dbReference type="InterPro" id="IPR014016">
    <property type="entry name" value="UvrD-like_ATP-bd"/>
</dbReference>
<dbReference type="PANTHER" id="PTHR21529">
    <property type="entry name" value="MAMMARY TURMOR VIRUS RECEPTOR HOMOLOG 1, 2 MTVR1, 2"/>
    <property type="match status" value="1"/>
</dbReference>
<dbReference type="GO" id="GO:0016787">
    <property type="term" value="F:hydrolase activity"/>
    <property type="evidence" value="ECO:0007669"/>
    <property type="project" value="UniProtKB-UniRule"/>
</dbReference>
<evidence type="ECO:0000313" key="8">
    <source>
        <dbReference type="Proteomes" id="UP000789706"/>
    </source>
</evidence>
<dbReference type="OrthoDB" id="3156807at2759"/>
<evidence type="ECO:0000256" key="4">
    <source>
        <dbReference type="ARBA" id="ARBA00022840"/>
    </source>
</evidence>
<evidence type="ECO:0000256" key="3">
    <source>
        <dbReference type="ARBA" id="ARBA00022806"/>
    </source>
</evidence>
<comment type="caution">
    <text evidence="7">The sequence shown here is derived from an EMBL/GenBank/DDBJ whole genome shotgun (WGS) entry which is preliminary data.</text>
</comment>
<feature type="binding site" evidence="5">
    <location>
        <begin position="569"/>
        <end position="576"/>
    </location>
    <ligand>
        <name>ATP</name>
        <dbReference type="ChEBI" id="CHEBI:30616"/>
    </ligand>
</feature>
<sequence>MDKRLSLIELLEDFSSSQNDTGQTRKILIERCTNASKIELEEFTNDLSGLLCNSPDDYLSFFQYLYDDSTRHNKWLPNFASMLINNAIVPNLKHSDIHSFGLILYYCIEFLWRVRNDNSNLASQTLKRVIHAIISEDGVLGILISGAPGRRCFKRVLFDFELSNQIERDELIKAVDIIMTLVEKCYDHKDISPRLSEVFPIYKACTALLKTLRTQHTELITKKDILPPTLQNMVKLENKEYRTKHGNDKHKATASNSNINLALSTQDEKHLTLLKIKFPQKLSNLSNFLREIEQRKINLFQDLMEFMPCTSCHNRALSNLYPDKYFWLMEQEMVEEDSGKASERLLCLPFEFNEDELGPWDILLSEDAIKDMRILDIETTDAIMKKLWYISSGKWEKFDLIRKVSSSHDIPVYEVEVSIPDNNNGPRIIWQIDYGFSVRRHSLFQHIKIWAITANQQQINSIIEKLEIVHQVYNTEFKNQCKLQQSSKIGVFLPMCFGDVQGTKSIDDDPEMDDEKLLEVHKILITNKFFPLSKDLIRSLVLDGSDFTFQVSKTEYEIINSPTSAIIIGRSGTGKTTSIVFRQIASYLINQLSKTPSLNGHSKNFNKRQIFITVSDNLCDRVKEYFYKLLKAAELARKKISADESNEQVKKGEEFVIKKCAEIPDSFHQLNDDHFPLFITYDKFSKMLQGTYGIDAQKFIQKKHDAEDDDINKSEDEEFRHRSSLLNLPNASSASWYHFVDYDLFQTKYWPHFSDQHRKKLDCELVYSEFSVIKGTDPDVNFLSREDYRIISTRKYPLFRYNRDEIYDLFERYEKMKAKNDDYDSTDRTQAIFRYIKTKSLFEPHIHEVYIDECQDNKIVDLALILKLFDRADKIFMAGDIAQCIAQGSSFRFQDLRALIYKWEKNRIQTICNPLKPKQFELDTNYRSHNGILRLAASVIDLILQFFPDSIDKLKRERGEIGGPRPIIFEGFQSESFLFDVFSVGESTPEGIEFGADQAIIVRNKKTQDRLKNYGMVLTVFEAKGMEFNDVLLYNFFSDSDAGLKWRVVLSALSDYSKGIQTFSHEKHYILCSELKNLYVAVTRARQRLWIFDENAEYGESMKKYWVDQKLVQVIRKMIRSGEEVGAFSSLAKKSSPQEWDLQGEKFLARRQYELKIARESFIKSDVNNIKPNFISAAKAFIDCSKPTEAALCYKDIDMFKEAGDVCARWEMYEPAARYYTDAKMWLEAGDNFAKAKKCNEAVVAYKNGSLYSILIDFMLRDEIDGKIFRRISRLVNIHYRKKNDKEMSEKALSLLLEEERIEFLKDHAPKELLEFYTNEGQHHDAAEYYRERGKFKEAADMLSKDLSKEESIIESLKCHLHLCKVNVLVDTMNNKDALEELFNLLSNALNNVAKVKLQPLRKSLTEDFQLYKAYFMKDLKSVQKDLLIFQERNDTVNEFRALNIWLKISPQSGIECWHERLQHIMRLCRLSYNFIDPRKNVHNKEEINKEEINKIFEEVFFVEKVQDRPDKRKISSDNPLIYHINEMRDKNKIDYLEDWQVFNVDDVHRAISKFLASYIYELISKVDQEGRKIPEISSEICYEYINANCKWQSCRNHHVDPKPLILQNRVKLACLQYSVMRQLDTIYHRRLLTDENSKLVLGKQRFWAERLLTDHFRYQSPQSSCLEITYAAIKKLPKHTYSGLVKVLLHKDLNLSDFAQILKRIFVLFQLRCSWGIDKFHWETSFITYNSEPGFVYNYTGGYYESVARRLALFVEALRINRVITAIRHLKKFIYHSLDYSEEVNIIKYESFSDLTSLLEFTTFLILAARPGPCDFFIPQSYLVNYYDSFNLNPYLICLNSENKYKRITYDKAIKGLYYQAKKVLYIITKDFRKNLRNQIRIEKCNKYLLVTNRGQLVDILNNDLKENGYDSLVIVYHNWGGMYKSRFSSWMKSEITMISYYDIDDFRSSLQRITSEENVEPNAPNDQILFQPILNSPWAPEAASKIQIWFRRIEKKSRQSHPDPTLDFVYKEVKLFCQNTMNEEENKTVHKYNMLLMGSTVDTIVELLKLKDKMDKTKKRLKKIIDSSSDDQKIESCIELDDELKFIHNENVKSSLELLSINENSEQHKKANIEWLEYELQQAEEFIDSVWDWIEKCKKF</sequence>
<evidence type="ECO:0000256" key="5">
    <source>
        <dbReference type="PROSITE-ProRule" id="PRU00560"/>
    </source>
</evidence>